<dbReference type="GO" id="GO:0046872">
    <property type="term" value="F:metal ion binding"/>
    <property type="evidence" value="ECO:0007669"/>
    <property type="project" value="UniProtKB-KW"/>
</dbReference>
<feature type="chain" id="PRO_5022154224" description="Thioredoxin domain-containing protein" evidence="5">
    <location>
        <begin position="38"/>
        <end position="300"/>
    </location>
</feature>
<keyword evidence="3" id="KW-1015">Disulfide bond</keyword>
<evidence type="ECO:0000256" key="2">
    <source>
        <dbReference type="PIRSR" id="PIRSR603782-1"/>
    </source>
</evidence>
<feature type="disulfide bond" description="Redox-active" evidence="3">
    <location>
        <begin position="95"/>
        <end position="99"/>
    </location>
</feature>
<proteinExistence type="inferred from homology"/>
<keyword evidence="4" id="KW-0812">Transmembrane</keyword>
<dbReference type="EMBL" id="CP036291">
    <property type="protein sequence ID" value="QDU91623.1"/>
    <property type="molecule type" value="Genomic_DNA"/>
</dbReference>
<name>A0A518DJH0_9BACT</name>
<dbReference type="PANTHER" id="PTHR12151:SF8">
    <property type="entry name" value="THIOREDOXIN DOMAIN-CONTAINING PROTEIN"/>
    <property type="match status" value="1"/>
</dbReference>
<sequence length="300" mass="33100" precursor="true">MRSPNSYHRDPRPLSRSVAPTCALLTCLLLGPHAALAQLVEDTPVEMQDVGIDEKRGEQIPLGLKFRDDRGDVVSTADLFNGTRPVLLSLNYSDCPMLCREQLNGLARTLDQMEWSVGKEFDVVSVSIDPLETVDKARMTKEKYVQQYGRPSGERGWRFLIGSQRNITALADAVGFRYKYLPDTREYAHTAATIVCTPDGVVSRYLSGIALDPQTLRLSMVEAADGKVGSALDQFLLTCFVYDHTKGRYAPVAVQIMKVAGGITVVMLAATLTPFWFWRRGGRDEAPPPDSQSDPETSAA</sequence>
<evidence type="ECO:0000256" key="4">
    <source>
        <dbReference type="SAM" id="Phobius"/>
    </source>
</evidence>
<dbReference type="AlphaFoldDB" id="A0A518DJH0"/>
<dbReference type="CDD" id="cd02968">
    <property type="entry name" value="SCO"/>
    <property type="match status" value="1"/>
</dbReference>
<feature type="transmembrane region" description="Helical" evidence="4">
    <location>
        <begin position="259"/>
        <end position="278"/>
    </location>
</feature>
<dbReference type="KEGG" id="pnd:Pla175_50530"/>
<feature type="binding site" evidence="2">
    <location>
        <position position="99"/>
    </location>
    <ligand>
        <name>Cu cation</name>
        <dbReference type="ChEBI" id="CHEBI:23378"/>
    </ligand>
</feature>
<feature type="binding site" evidence="2">
    <location>
        <position position="95"/>
    </location>
    <ligand>
        <name>Cu cation</name>
        <dbReference type="ChEBI" id="CHEBI:23378"/>
    </ligand>
</feature>
<comment type="similarity">
    <text evidence="1">Belongs to the SCO1/2 family.</text>
</comment>
<keyword evidence="2" id="KW-0186">Copper</keyword>
<dbReference type="InterPro" id="IPR036249">
    <property type="entry name" value="Thioredoxin-like_sf"/>
</dbReference>
<keyword evidence="4" id="KW-0472">Membrane</keyword>
<evidence type="ECO:0000313" key="7">
    <source>
        <dbReference type="Proteomes" id="UP000317429"/>
    </source>
</evidence>
<dbReference type="OrthoDB" id="9786756at2"/>
<keyword evidence="7" id="KW-1185">Reference proteome</keyword>
<keyword evidence="2" id="KW-0479">Metal-binding</keyword>
<evidence type="ECO:0008006" key="8">
    <source>
        <dbReference type="Google" id="ProtNLM"/>
    </source>
</evidence>
<dbReference type="PANTHER" id="PTHR12151">
    <property type="entry name" value="ELECTRON TRANSPORT PROTIN SCO1/SENC FAMILY MEMBER"/>
    <property type="match status" value="1"/>
</dbReference>
<evidence type="ECO:0000313" key="6">
    <source>
        <dbReference type="EMBL" id="QDU91623.1"/>
    </source>
</evidence>
<protein>
    <recommendedName>
        <fullName evidence="8">Thioredoxin domain-containing protein</fullName>
    </recommendedName>
</protein>
<evidence type="ECO:0000256" key="5">
    <source>
        <dbReference type="SAM" id="SignalP"/>
    </source>
</evidence>
<dbReference type="SUPFAM" id="SSF52833">
    <property type="entry name" value="Thioredoxin-like"/>
    <property type="match status" value="1"/>
</dbReference>
<organism evidence="6 7">
    <name type="scientific">Pirellulimonas nuda</name>
    <dbReference type="NCBI Taxonomy" id="2528009"/>
    <lineage>
        <taxon>Bacteria</taxon>
        <taxon>Pseudomonadati</taxon>
        <taxon>Planctomycetota</taxon>
        <taxon>Planctomycetia</taxon>
        <taxon>Pirellulales</taxon>
        <taxon>Lacipirellulaceae</taxon>
        <taxon>Pirellulimonas</taxon>
    </lineage>
</organism>
<reference evidence="6 7" key="1">
    <citation type="submission" date="2019-02" db="EMBL/GenBank/DDBJ databases">
        <title>Deep-cultivation of Planctomycetes and their phenomic and genomic characterization uncovers novel biology.</title>
        <authorList>
            <person name="Wiegand S."/>
            <person name="Jogler M."/>
            <person name="Boedeker C."/>
            <person name="Pinto D."/>
            <person name="Vollmers J."/>
            <person name="Rivas-Marin E."/>
            <person name="Kohn T."/>
            <person name="Peeters S.H."/>
            <person name="Heuer A."/>
            <person name="Rast P."/>
            <person name="Oberbeckmann S."/>
            <person name="Bunk B."/>
            <person name="Jeske O."/>
            <person name="Meyerdierks A."/>
            <person name="Storesund J.E."/>
            <person name="Kallscheuer N."/>
            <person name="Luecker S."/>
            <person name="Lage O.M."/>
            <person name="Pohl T."/>
            <person name="Merkel B.J."/>
            <person name="Hornburger P."/>
            <person name="Mueller R.-W."/>
            <person name="Bruemmer F."/>
            <person name="Labrenz M."/>
            <person name="Spormann A.M."/>
            <person name="Op den Camp H."/>
            <person name="Overmann J."/>
            <person name="Amann R."/>
            <person name="Jetten M.S.M."/>
            <person name="Mascher T."/>
            <person name="Medema M.H."/>
            <person name="Devos D.P."/>
            <person name="Kaster A.-K."/>
            <person name="Ovreas L."/>
            <person name="Rohde M."/>
            <person name="Galperin M.Y."/>
            <person name="Jogler C."/>
        </authorList>
    </citation>
    <scope>NUCLEOTIDE SEQUENCE [LARGE SCALE GENOMIC DNA]</scope>
    <source>
        <strain evidence="6 7">Pla175</strain>
    </source>
</reference>
<feature type="signal peptide" evidence="5">
    <location>
        <begin position="1"/>
        <end position="37"/>
    </location>
</feature>
<accession>A0A518DJH0</accession>
<keyword evidence="4" id="KW-1133">Transmembrane helix</keyword>
<dbReference type="InterPro" id="IPR003782">
    <property type="entry name" value="SCO1/SenC"/>
</dbReference>
<dbReference type="Gene3D" id="3.40.30.10">
    <property type="entry name" value="Glutaredoxin"/>
    <property type="match status" value="1"/>
</dbReference>
<dbReference type="Pfam" id="PF02630">
    <property type="entry name" value="SCO1-SenC"/>
    <property type="match status" value="1"/>
</dbReference>
<evidence type="ECO:0000256" key="3">
    <source>
        <dbReference type="PIRSR" id="PIRSR603782-2"/>
    </source>
</evidence>
<dbReference type="RefSeq" id="WP_145291786.1">
    <property type="nucleotide sequence ID" value="NZ_CP036291.1"/>
</dbReference>
<keyword evidence="5" id="KW-0732">Signal</keyword>
<gene>
    <name evidence="6" type="ORF">Pla175_50530</name>
</gene>
<evidence type="ECO:0000256" key="1">
    <source>
        <dbReference type="ARBA" id="ARBA00010996"/>
    </source>
</evidence>
<dbReference type="Proteomes" id="UP000317429">
    <property type="component" value="Chromosome"/>
</dbReference>